<dbReference type="Gene3D" id="3.10.450.40">
    <property type="match status" value="1"/>
</dbReference>
<dbReference type="InterPro" id="IPR025711">
    <property type="entry name" value="PepSY"/>
</dbReference>
<evidence type="ECO:0000313" key="3">
    <source>
        <dbReference type="EMBL" id="MCO6395430.1"/>
    </source>
</evidence>
<keyword evidence="1" id="KW-0732">Signal</keyword>
<evidence type="ECO:0000313" key="4">
    <source>
        <dbReference type="Proteomes" id="UP001205920"/>
    </source>
</evidence>
<feature type="signal peptide" evidence="1">
    <location>
        <begin position="1"/>
        <end position="20"/>
    </location>
</feature>
<gene>
    <name evidence="3" type="ORF">JMN37_10700</name>
</gene>
<dbReference type="AlphaFoldDB" id="A0AAW5HWK4"/>
<protein>
    <recommendedName>
        <fullName evidence="2">PepSY domain-containing protein</fullName>
    </recommendedName>
</protein>
<proteinExistence type="predicted"/>
<keyword evidence="4" id="KW-1185">Reference proteome</keyword>
<organism evidence="3 4">
    <name type="scientific">Corynebacterium lipophilum</name>
    <dbReference type="NCBI Taxonomy" id="2804918"/>
    <lineage>
        <taxon>Bacteria</taxon>
        <taxon>Bacillati</taxon>
        <taxon>Actinomycetota</taxon>
        <taxon>Actinomycetes</taxon>
        <taxon>Mycobacteriales</taxon>
        <taxon>Corynebacteriaceae</taxon>
        <taxon>Corynebacterium</taxon>
    </lineage>
</organism>
<evidence type="ECO:0000259" key="2">
    <source>
        <dbReference type="Pfam" id="PF03413"/>
    </source>
</evidence>
<feature type="domain" description="PepSY" evidence="2">
    <location>
        <begin position="125"/>
        <end position="165"/>
    </location>
</feature>
<sequence length="175" mass="18165">MKRTLTVLAAAALLAGCSNGGTEAPATKTVTEAPETTVATTATTAAASESTGEATNDAAYDAIEAARPFGTVISIDRENNTNAFEVKVAKDDQIIELHVDGNHVMQQESEQDAEDVAKAGQATVAIEDAIKDALNQHDGILDSAELDEDNGALQWEVSIDNPDGTDLATVNVPAK</sequence>
<dbReference type="PROSITE" id="PS51257">
    <property type="entry name" value="PROKAR_LIPOPROTEIN"/>
    <property type="match status" value="1"/>
</dbReference>
<feature type="chain" id="PRO_5043834672" description="PepSY domain-containing protein" evidence="1">
    <location>
        <begin position="21"/>
        <end position="175"/>
    </location>
</feature>
<dbReference type="Proteomes" id="UP001205920">
    <property type="component" value="Unassembled WGS sequence"/>
</dbReference>
<dbReference type="EMBL" id="JAEUWV010000027">
    <property type="protein sequence ID" value="MCO6395430.1"/>
    <property type="molecule type" value="Genomic_DNA"/>
</dbReference>
<dbReference type="Pfam" id="PF03413">
    <property type="entry name" value="PepSY"/>
    <property type="match status" value="1"/>
</dbReference>
<name>A0AAW5HWK4_9CORY</name>
<dbReference type="RefSeq" id="WP_071573725.1">
    <property type="nucleotide sequence ID" value="NZ_JAEUWV010000027.1"/>
</dbReference>
<reference evidence="3 4" key="1">
    <citation type="submission" date="2021-01" db="EMBL/GenBank/DDBJ databases">
        <title>Identification and Characterization of Corynebacterium sp.</title>
        <authorList>
            <person name="Luo Q."/>
            <person name="Qu P."/>
            <person name="Chen Q."/>
        </authorList>
    </citation>
    <scope>NUCLEOTIDE SEQUENCE [LARGE SCALE GENOMIC DNA]</scope>
    <source>
        <strain evidence="3 4">MC-18</strain>
    </source>
</reference>
<comment type="caution">
    <text evidence="3">The sequence shown here is derived from an EMBL/GenBank/DDBJ whole genome shotgun (WGS) entry which is preliminary data.</text>
</comment>
<accession>A0AAW5HWK4</accession>
<evidence type="ECO:0000256" key="1">
    <source>
        <dbReference type="SAM" id="SignalP"/>
    </source>
</evidence>